<evidence type="ECO:0008006" key="2">
    <source>
        <dbReference type="Google" id="ProtNLM"/>
    </source>
</evidence>
<name>A0A644ZWP6_9ZZZZ</name>
<comment type="caution">
    <text evidence="1">The sequence shown here is derived from an EMBL/GenBank/DDBJ whole genome shotgun (WGS) entry which is preliminary data.</text>
</comment>
<organism evidence="1">
    <name type="scientific">bioreactor metagenome</name>
    <dbReference type="NCBI Taxonomy" id="1076179"/>
    <lineage>
        <taxon>unclassified sequences</taxon>
        <taxon>metagenomes</taxon>
        <taxon>ecological metagenomes</taxon>
    </lineage>
</organism>
<gene>
    <name evidence="1" type="ORF">SDC9_91948</name>
</gene>
<dbReference type="InterPro" id="IPR036440">
    <property type="entry name" value="Peptidase_C15-like_sf"/>
</dbReference>
<proteinExistence type="predicted"/>
<dbReference type="EMBL" id="VSSQ01010804">
    <property type="protein sequence ID" value="MPM45262.1"/>
    <property type="molecule type" value="Genomic_DNA"/>
</dbReference>
<reference evidence="1" key="1">
    <citation type="submission" date="2019-08" db="EMBL/GenBank/DDBJ databases">
        <authorList>
            <person name="Kucharzyk K."/>
            <person name="Murdoch R.W."/>
            <person name="Higgins S."/>
            <person name="Loffler F."/>
        </authorList>
    </citation>
    <scope>NUCLEOTIDE SEQUENCE</scope>
</reference>
<dbReference type="AlphaFoldDB" id="A0A644ZWP6"/>
<dbReference type="SUPFAM" id="SSF53182">
    <property type="entry name" value="Pyrrolidone carboxyl peptidase (pyroglutamate aminopeptidase)"/>
    <property type="match status" value="1"/>
</dbReference>
<accession>A0A644ZWP6</accession>
<dbReference type="Gene3D" id="3.40.630.20">
    <property type="entry name" value="Peptidase C15, pyroglutamyl peptidase I-like"/>
    <property type="match status" value="1"/>
</dbReference>
<sequence>MILIYAFSNPWGTNISRRVLSELQKIIPSNNIDFQIVHFHPKAFFQKYIQNSTYSLIVGLGDLYGNFSKIHIETQAKNSYNQQPIYPFYPIFLDLSIPPLDYYDSNIFNISSNMGTFNCNWIAFSTQVYLNQKNNQNYQLFLHLPPRQNASFLATQIKILLENNHLL</sequence>
<protein>
    <recommendedName>
        <fullName evidence="2">Pyrrolidone-carboxylate peptidase</fullName>
    </recommendedName>
</protein>
<evidence type="ECO:0000313" key="1">
    <source>
        <dbReference type="EMBL" id="MPM45262.1"/>
    </source>
</evidence>